<dbReference type="PROSITE" id="PS50048">
    <property type="entry name" value="ZN2_CY6_FUNGAL_2"/>
    <property type="match status" value="1"/>
</dbReference>
<evidence type="ECO:0000313" key="5">
    <source>
        <dbReference type="EMBL" id="CDO54703.1"/>
    </source>
</evidence>
<feature type="compositionally biased region" description="Polar residues" evidence="3">
    <location>
        <begin position="163"/>
        <end position="173"/>
    </location>
</feature>
<dbReference type="InterPro" id="IPR021858">
    <property type="entry name" value="Fun_TF"/>
</dbReference>
<accession>A0A0J9XB79</accession>
<evidence type="ECO:0000313" key="6">
    <source>
        <dbReference type="Proteomes" id="UP000242525"/>
    </source>
</evidence>
<dbReference type="GO" id="GO:0045944">
    <property type="term" value="P:positive regulation of transcription by RNA polymerase II"/>
    <property type="evidence" value="ECO:0007669"/>
    <property type="project" value="TreeGrafter"/>
</dbReference>
<reference evidence="5" key="1">
    <citation type="submission" date="2014-03" db="EMBL/GenBank/DDBJ databases">
        <authorList>
            <person name="Casaregola S."/>
        </authorList>
    </citation>
    <scope>NUCLEOTIDE SEQUENCE [LARGE SCALE GENOMIC DNA]</scope>
    <source>
        <strain evidence="5">CLIB 918</strain>
    </source>
</reference>
<dbReference type="Proteomes" id="UP000242525">
    <property type="component" value="Unassembled WGS sequence"/>
</dbReference>
<dbReference type="Gene3D" id="4.10.240.10">
    <property type="entry name" value="Zn(2)-C6 fungal-type DNA-binding domain"/>
    <property type="match status" value="1"/>
</dbReference>
<dbReference type="OrthoDB" id="5419315at2759"/>
<name>A0A0J9XB79_GEOCN</name>
<keyword evidence="6" id="KW-1185">Reference proteome</keyword>
<dbReference type="InterPro" id="IPR001138">
    <property type="entry name" value="Zn2Cys6_DnaBD"/>
</dbReference>
<proteinExistence type="predicted"/>
<keyword evidence="2" id="KW-0539">Nucleus</keyword>
<dbReference type="GO" id="GO:0008270">
    <property type="term" value="F:zinc ion binding"/>
    <property type="evidence" value="ECO:0007669"/>
    <property type="project" value="InterPro"/>
</dbReference>
<dbReference type="GO" id="GO:0000981">
    <property type="term" value="F:DNA-binding transcription factor activity, RNA polymerase II-specific"/>
    <property type="evidence" value="ECO:0007669"/>
    <property type="project" value="InterPro"/>
</dbReference>
<organism evidence="5 6">
    <name type="scientific">Geotrichum candidum</name>
    <name type="common">Oospora lactis</name>
    <name type="synonym">Dipodascus geotrichum</name>
    <dbReference type="NCBI Taxonomy" id="1173061"/>
    <lineage>
        <taxon>Eukaryota</taxon>
        <taxon>Fungi</taxon>
        <taxon>Dikarya</taxon>
        <taxon>Ascomycota</taxon>
        <taxon>Saccharomycotina</taxon>
        <taxon>Dipodascomycetes</taxon>
        <taxon>Dipodascales</taxon>
        <taxon>Dipodascaceae</taxon>
        <taxon>Geotrichum</taxon>
    </lineage>
</organism>
<dbReference type="SMART" id="SM00066">
    <property type="entry name" value="GAL4"/>
    <property type="match status" value="1"/>
</dbReference>
<evidence type="ECO:0000256" key="3">
    <source>
        <dbReference type="SAM" id="MobiDB-lite"/>
    </source>
</evidence>
<feature type="compositionally biased region" description="Acidic residues" evidence="3">
    <location>
        <begin position="258"/>
        <end position="267"/>
    </location>
</feature>
<evidence type="ECO:0000256" key="1">
    <source>
        <dbReference type="ARBA" id="ARBA00004123"/>
    </source>
</evidence>
<evidence type="ECO:0000256" key="2">
    <source>
        <dbReference type="ARBA" id="ARBA00023242"/>
    </source>
</evidence>
<feature type="region of interest" description="Disordered" evidence="3">
    <location>
        <begin position="163"/>
        <end position="218"/>
    </location>
</feature>
<dbReference type="PANTHER" id="PTHR37534:SF7">
    <property type="entry name" value="TRANSCRIPTIONAL ACTIVATOR PROTEIN UGA3"/>
    <property type="match status" value="1"/>
</dbReference>
<comment type="caution">
    <text evidence="5">The sequence shown here is derived from an EMBL/GenBank/DDBJ whole genome shotgun (WGS) entry which is preliminary data.</text>
</comment>
<dbReference type="PANTHER" id="PTHR37534">
    <property type="entry name" value="TRANSCRIPTIONAL ACTIVATOR PROTEIN UGA3"/>
    <property type="match status" value="1"/>
</dbReference>
<comment type="subcellular location">
    <subcellularLocation>
        <location evidence="1">Nucleus</location>
    </subcellularLocation>
</comment>
<sequence length="709" mass="79360">MFDSIPSPFEVNSHDMDACDSANTRQRSRLGCFTCRKRKKRCDEGKPVCQACVRLKLDCSYPVPGQERRNRRRCGSTGSSDGTADDAQKPLRVKKASNKSNEGKKKLKFKYINYTVLPSSSSSSLSPSPCLSSRNGLKLTMHKEPQKSGFDGRESLKPVNVLPTTESDQQSAEPSAYSVPSPGTTCSPADDSIIPEDLSDPVPVPQVDSHDHHHQHHDSLIPGMFGPHSPETFNPSLVFTRGLHGLISPGPSSRVLELDEENDETEENQSMASKTSDELHRNSMSAIFDPSILEPHLFSNGHGGSPTSGLGSNVSSPMTSLMMNDQNLFYNSPLLISQLTPWYALQLDKTGISMFEYYSSYLANIICVSSSNSFLDVFIPLAQVDPAVLYALVAYASFHQNMTEVGSNYLNKSLELIQRELPKHKMTTLAGILLVATAEICNGDMVHWDKYLVAAAEVIKMNGGLRSFTTNRTTRWLATNFFYHEILGASKYSRKTHFQPAEYEEVLRHDLGVHSLIGCCKSIFYLMAQLSNLAAEAQIVHEGTDTTEFRRLYERARHLEVQIDNCQPDSADIINLSSKDQEEQLTLFETFQLTAKLQLQQAVLRRNATSLNLQIMGADLIESLDVVLNTKVEGSIVFPLFMASIIATKDKTRQEMMERFDRFYNRNLARNILRAKSLVQEVWSLDCYGTKYVNWYDLIKEDGFDICFA</sequence>
<dbReference type="GO" id="GO:0000976">
    <property type="term" value="F:transcription cis-regulatory region binding"/>
    <property type="evidence" value="ECO:0007669"/>
    <property type="project" value="TreeGrafter"/>
</dbReference>
<feature type="domain" description="Zn(2)-C6 fungal-type" evidence="4">
    <location>
        <begin position="31"/>
        <end position="61"/>
    </location>
</feature>
<dbReference type="InterPro" id="IPR036864">
    <property type="entry name" value="Zn2-C6_fun-type_DNA-bd_sf"/>
</dbReference>
<gene>
    <name evidence="5" type="ORF">BN980_GECA08s03343g</name>
</gene>
<protein>
    <submittedName>
        <fullName evidence="5">Similar to Saccharomyces cerevisiae YDL170W UGA3 Transcriptional activator necessary for gamma-aminobutyrate (GABA)-dependent induction of GABA genes (Such as UGA1,UGA2, UGA4)</fullName>
    </submittedName>
</protein>
<dbReference type="CDD" id="cd00067">
    <property type="entry name" value="GAL4"/>
    <property type="match status" value="1"/>
</dbReference>
<feature type="compositionally biased region" description="Low complexity" evidence="3">
    <location>
        <begin position="118"/>
        <end position="133"/>
    </location>
</feature>
<dbReference type="Pfam" id="PF11951">
    <property type="entry name" value="Fungal_trans_2"/>
    <property type="match status" value="1"/>
</dbReference>
<dbReference type="PROSITE" id="PS00463">
    <property type="entry name" value="ZN2_CY6_FUNGAL_1"/>
    <property type="match status" value="1"/>
</dbReference>
<dbReference type="Pfam" id="PF00172">
    <property type="entry name" value="Zn_clus"/>
    <property type="match status" value="1"/>
</dbReference>
<dbReference type="EMBL" id="CCBN010000008">
    <property type="protein sequence ID" value="CDO54703.1"/>
    <property type="molecule type" value="Genomic_DNA"/>
</dbReference>
<feature type="region of interest" description="Disordered" evidence="3">
    <location>
        <begin position="249"/>
        <end position="278"/>
    </location>
</feature>
<feature type="region of interest" description="Disordered" evidence="3">
    <location>
        <begin position="65"/>
        <end position="100"/>
    </location>
</feature>
<dbReference type="AlphaFoldDB" id="A0A0J9XB79"/>
<dbReference type="SUPFAM" id="SSF57701">
    <property type="entry name" value="Zn2/Cys6 DNA-binding domain"/>
    <property type="match status" value="1"/>
</dbReference>
<dbReference type="STRING" id="1173061.A0A0J9XB79"/>
<feature type="region of interest" description="Disordered" evidence="3">
    <location>
        <begin position="118"/>
        <end position="138"/>
    </location>
</feature>
<evidence type="ECO:0000259" key="4">
    <source>
        <dbReference type="PROSITE" id="PS50048"/>
    </source>
</evidence>
<dbReference type="GO" id="GO:0005634">
    <property type="term" value="C:nucleus"/>
    <property type="evidence" value="ECO:0007669"/>
    <property type="project" value="UniProtKB-SubCell"/>
</dbReference>